<sequence>MISNFILFASTVGSVASSTARIFDERTLRDEGIMVRPTERLECAFYQSEPSLSYTVKIDERDGLATSWLSDAVHGYSYTVEFTDENVLLIVAKVGSWTRSGRTRHREKMQRFLPWRMLSETSKEILMRNALKNSTDVRTNMKRCINVAGELIDNPPGKYVGRFRGFSWLTAFYEDVRDGMLHEIDKIKRKKERKEASRSSDKRKMGDEEEEEEGERKRQRRH</sequence>
<feature type="compositionally biased region" description="Basic and acidic residues" evidence="1">
    <location>
        <begin position="193"/>
        <end position="206"/>
    </location>
</feature>
<evidence type="ECO:0000256" key="1">
    <source>
        <dbReference type="SAM" id="MobiDB-lite"/>
    </source>
</evidence>
<name>A0A7J6UIX5_PEROL</name>
<evidence type="ECO:0000313" key="3">
    <source>
        <dbReference type="Proteomes" id="UP000553632"/>
    </source>
</evidence>
<dbReference type="Proteomes" id="UP000553632">
    <property type="component" value="Unassembled WGS sequence"/>
</dbReference>
<organism evidence="2 3">
    <name type="scientific">Perkinsus olseni</name>
    <name type="common">Perkinsus atlanticus</name>
    <dbReference type="NCBI Taxonomy" id="32597"/>
    <lineage>
        <taxon>Eukaryota</taxon>
        <taxon>Sar</taxon>
        <taxon>Alveolata</taxon>
        <taxon>Perkinsozoa</taxon>
        <taxon>Perkinsea</taxon>
        <taxon>Perkinsida</taxon>
        <taxon>Perkinsidae</taxon>
        <taxon>Perkinsus</taxon>
    </lineage>
</organism>
<reference evidence="2 3" key="1">
    <citation type="submission" date="2020-04" db="EMBL/GenBank/DDBJ databases">
        <title>Perkinsus olseni comparative genomics.</title>
        <authorList>
            <person name="Bogema D.R."/>
        </authorList>
    </citation>
    <scope>NUCLEOTIDE SEQUENCE [LARGE SCALE GENOMIC DNA]</scope>
    <source>
        <strain evidence="2 3">ATCC PRA-207</strain>
    </source>
</reference>
<keyword evidence="3" id="KW-1185">Reference proteome</keyword>
<accession>A0A7J6UIX5</accession>
<gene>
    <name evidence="2" type="ORF">FOZ63_007217</name>
</gene>
<dbReference type="AlphaFoldDB" id="A0A7J6UIX5"/>
<comment type="caution">
    <text evidence="2">The sequence shown here is derived from an EMBL/GenBank/DDBJ whole genome shotgun (WGS) entry which is preliminary data.</text>
</comment>
<evidence type="ECO:0000313" key="2">
    <source>
        <dbReference type="EMBL" id="KAF4757081.1"/>
    </source>
</evidence>
<dbReference type="EMBL" id="JABANO010003065">
    <property type="protein sequence ID" value="KAF4757081.1"/>
    <property type="molecule type" value="Genomic_DNA"/>
</dbReference>
<protein>
    <submittedName>
        <fullName evidence="2">Uncharacterized protein</fullName>
    </submittedName>
</protein>
<proteinExistence type="predicted"/>
<feature type="region of interest" description="Disordered" evidence="1">
    <location>
        <begin position="185"/>
        <end position="222"/>
    </location>
</feature>